<reference evidence="5" key="1">
    <citation type="journal article" date="2019" name="Int. J. Syst. Evol. Microbiol.">
        <title>The Global Catalogue of Microorganisms (GCM) 10K type strain sequencing project: providing services to taxonomists for standard genome sequencing and annotation.</title>
        <authorList>
            <consortium name="The Broad Institute Genomics Platform"/>
            <consortium name="The Broad Institute Genome Sequencing Center for Infectious Disease"/>
            <person name="Wu L."/>
            <person name="Ma J."/>
        </authorList>
    </citation>
    <scope>NUCLEOTIDE SEQUENCE [LARGE SCALE GENOMIC DNA]</scope>
    <source>
        <strain evidence="5">CGMCC 1.6964</strain>
    </source>
</reference>
<proteinExistence type="predicted"/>
<keyword evidence="5" id="KW-1185">Reference proteome</keyword>
<feature type="compositionally biased region" description="Polar residues" evidence="1">
    <location>
        <begin position="135"/>
        <end position="162"/>
    </location>
</feature>
<evidence type="ECO:0000313" key="4">
    <source>
        <dbReference type="EMBL" id="GGN95438.1"/>
    </source>
</evidence>
<evidence type="ECO:0000256" key="1">
    <source>
        <dbReference type="SAM" id="MobiDB-lite"/>
    </source>
</evidence>
<dbReference type="Proteomes" id="UP000606653">
    <property type="component" value="Unassembled WGS sequence"/>
</dbReference>
<feature type="region of interest" description="Disordered" evidence="1">
    <location>
        <begin position="135"/>
        <end position="164"/>
    </location>
</feature>
<dbReference type="EMBL" id="BMLN01000003">
    <property type="protein sequence ID" value="GGN95438.1"/>
    <property type="molecule type" value="Genomic_DNA"/>
</dbReference>
<comment type="caution">
    <text evidence="4">The sequence shown here is derived from an EMBL/GenBank/DDBJ whole genome shotgun (WGS) entry which is preliminary data.</text>
</comment>
<organism evidence="4 5">
    <name type="scientific">Saccharibacillus kuerlensis</name>
    <dbReference type="NCBI Taxonomy" id="459527"/>
    <lineage>
        <taxon>Bacteria</taxon>
        <taxon>Bacillati</taxon>
        <taxon>Bacillota</taxon>
        <taxon>Bacilli</taxon>
        <taxon>Bacillales</taxon>
        <taxon>Paenibacillaceae</taxon>
        <taxon>Saccharibacillus</taxon>
    </lineage>
</organism>
<dbReference type="SUPFAM" id="SSF55383">
    <property type="entry name" value="Copper amine oxidase, domain N"/>
    <property type="match status" value="1"/>
</dbReference>
<dbReference type="Pfam" id="PF07833">
    <property type="entry name" value="Cu_amine_oxidN1"/>
    <property type="match status" value="1"/>
</dbReference>
<gene>
    <name evidence="4" type="ORF">GCM10010969_11240</name>
</gene>
<dbReference type="InterPro" id="IPR036582">
    <property type="entry name" value="Mao_N_sf"/>
</dbReference>
<keyword evidence="2" id="KW-0732">Signal</keyword>
<dbReference type="RefSeq" id="WP_018977560.1">
    <property type="nucleotide sequence ID" value="NZ_BMLN01000003.1"/>
</dbReference>
<feature type="signal peptide" evidence="2">
    <location>
        <begin position="1"/>
        <end position="22"/>
    </location>
</feature>
<name>A0ABQ2KX13_9BACL</name>
<feature type="chain" id="PRO_5046220017" description="Copper amine oxidase-like N-terminal domain-containing protein" evidence="2">
    <location>
        <begin position="23"/>
        <end position="319"/>
    </location>
</feature>
<feature type="domain" description="Copper amine oxidase-like N-terminal" evidence="3">
    <location>
        <begin position="29"/>
        <end position="132"/>
    </location>
</feature>
<evidence type="ECO:0000313" key="5">
    <source>
        <dbReference type="Proteomes" id="UP000606653"/>
    </source>
</evidence>
<evidence type="ECO:0000256" key="2">
    <source>
        <dbReference type="SAM" id="SignalP"/>
    </source>
</evidence>
<accession>A0ABQ2KX13</accession>
<dbReference type="Gene3D" id="3.30.457.10">
    <property type="entry name" value="Copper amine oxidase-like, N-terminal domain"/>
    <property type="match status" value="1"/>
</dbReference>
<sequence length="319" mass="35500">MKKRMLLTVPLALGLFASPANASVMQVSVDNKAVTFNTNPLVKENVTMVQVAPIFRSLAISFNWDQQKQQISAVKNGTKMILNVGSRTAYINGQPMRMPLAPTLINGNVFVPLRFVSEAAGAKVNLSGSRISIISANTSSSPNSTDKSEYTNTDTHQETVNDNAAVLEPSEDSIREFLYTYYDTLSTSDSEYEVDYKVKIDTKNKYTVTILLDNYESSGTLYSETKKDGYVMYDLTEEFAFDIAKTFGIHTLYINVSLAPVFNERPEGISSDQISRNDNGSWILLQSLINGSYDFSKKNSQFYDLIGANPKLIASEKWE</sequence>
<dbReference type="InterPro" id="IPR012854">
    <property type="entry name" value="Cu_amine_oxidase-like_N"/>
</dbReference>
<protein>
    <recommendedName>
        <fullName evidence="3">Copper amine oxidase-like N-terminal domain-containing protein</fullName>
    </recommendedName>
</protein>
<evidence type="ECO:0000259" key="3">
    <source>
        <dbReference type="Pfam" id="PF07833"/>
    </source>
</evidence>